<evidence type="ECO:0000256" key="1">
    <source>
        <dbReference type="ARBA" id="ARBA00011073"/>
    </source>
</evidence>
<dbReference type="InterPro" id="IPR023827">
    <property type="entry name" value="Peptidase_S8_Asp-AS"/>
</dbReference>
<keyword evidence="8" id="KW-0732">Signal</keyword>
<evidence type="ECO:0000256" key="4">
    <source>
        <dbReference type="ARBA" id="ARBA00022825"/>
    </source>
</evidence>
<dbReference type="PROSITE" id="PS00136">
    <property type="entry name" value="SUBTILASE_ASP"/>
    <property type="match status" value="1"/>
</dbReference>
<dbReference type="AlphaFoldDB" id="A0A4U0NG58"/>
<dbReference type="PANTHER" id="PTHR43806:SF11">
    <property type="entry name" value="CEREVISIN-RELATED"/>
    <property type="match status" value="1"/>
</dbReference>
<dbReference type="PROSITE" id="PS51892">
    <property type="entry name" value="SUBTILASE"/>
    <property type="match status" value="1"/>
</dbReference>
<proteinExistence type="inferred from homology"/>
<dbReference type="EMBL" id="SUMB01000005">
    <property type="protein sequence ID" value="TJZ53050.1"/>
    <property type="molecule type" value="Genomic_DNA"/>
</dbReference>
<name>A0A4U0NG58_9ACTN</name>
<feature type="active site" description="Charge relay system" evidence="5">
    <location>
        <position position="255"/>
    </location>
</feature>
<feature type="region of interest" description="Disordered" evidence="6">
    <location>
        <begin position="76"/>
        <end position="102"/>
    </location>
</feature>
<dbReference type="PANTHER" id="PTHR43806">
    <property type="entry name" value="PEPTIDASE S8"/>
    <property type="match status" value="1"/>
</dbReference>
<keyword evidence="11" id="KW-1185">Reference proteome</keyword>
<feature type="active site" description="Charge relay system" evidence="5">
    <location>
        <position position="104"/>
    </location>
</feature>
<dbReference type="InterPro" id="IPR015500">
    <property type="entry name" value="Peptidase_S8_subtilisin-rel"/>
</dbReference>
<evidence type="ECO:0000256" key="6">
    <source>
        <dbReference type="SAM" id="MobiDB-lite"/>
    </source>
</evidence>
<dbReference type="InterPro" id="IPR036852">
    <property type="entry name" value="Peptidase_S8/S53_dom_sf"/>
</dbReference>
<dbReference type="Proteomes" id="UP000308697">
    <property type="component" value="Unassembled WGS sequence"/>
</dbReference>
<dbReference type="RefSeq" id="WP_136741063.1">
    <property type="nucleotide sequence ID" value="NZ_SUMB01000005.1"/>
</dbReference>
<feature type="transmembrane region" description="Helical" evidence="7">
    <location>
        <begin position="362"/>
        <end position="386"/>
    </location>
</feature>
<evidence type="ECO:0000256" key="8">
    <source>
        <dbReference type="SAM" id="SignalP"/>
    </source>
</evidence>
<dbReference type="GO" id="GO:0006508">
    <property type="term" value="P:proteolysis"/>
    <property type="evidence" value="ECO:0007669"/>
    <property type="project" value="UniProtKB-KW"/>
</dbReference>
<dbReference type="SUPFAM" id="SSF52743">
    <property type="entry name" value="Subtilisin-like"/>
    <property type="match status" value="1"/>
</dbReference>
<dbReference type="Pfam" id="PF00082">
    <property type="entry name" value="Peptidase_S8"/>
    <property type="match status" value="1"/>
</dbReference>
<dbReference type="InterPro" id="IPR050131">
    <property type="entry name" value="Peptidase_S8_subtilisin-like"/>
</dbReference>
<evidence type="ECO:0000256" key="7">
    <source>
        <dbReference type="SAM" id="Phobius"/>
    </source>
</evidence>
<comment type="similarity">
    <text evidence="1 5">Belongs to the peptidase S8 family.</text>
</comment>
<evidence type="ECO:0000313" key="11">
    <source>
        <dbReference type="Proteomes" id="UP000308697"/>
    </source>
</evidence>
<keyword evidence="7" id="KW-0812">Transmembrane</keyword>
<evidence type="ECO:0000256" key="2">
    <source>
        <dbReference type="ARBA" id="ARBA00022670"/>
    </source>
</evidence>
<evidence type="ECO:0000256" key="5">
    <source>
        <dbReference type="PROSITE-ProRule" id="PRU01240"/>
    </source>
</evidence>
<gene>
    <name evidence="10" type="ORF">FCH28_18060</name>
</gene>
<dbReference type="Gene3D" id="3.40.50.200">
    <property type="entry name" value="Peptidase S8/S53 domain"/>
    <property type="match status" value="1"/>
</dbReference>
<feature type="domain" description="Peptidase S8/S53" evidence="9">
    <location>
        <begin position="53"/>
        <end position="309"/>
    </location>
</feature>
<dbReference type="GO" id="GO:0004252">
    <property type="term" value="F:serine-type endopeptidase activity"/>
    <property type="evidence" value="ECO:0007669"/>
    <property type="project" value="UniProtKB-UniRule"/>
</dbReference>
<dbReference type="InterPro" id="IPR000209">
    <property type="entry name" value="Peptidase_S8/S53_dom"/>
</dbReference>
<keyword evidence="7" id="KW-0472">Membrane</keyword>
<evidence type="ECO:0000256" key="3">
    <source>
        <dbReference type="ARBA" id="ARBA00022801"/>
    </source>
</evidence>
<accession>A0A4U0NG58</accession>
<dbReference type="OrthoDB" id="9798386at2"/>
<keyword evidence="4 5" id="KW-0720">Serine protease</keyword>
<feature type="active site" description="Charge relay system" evidence="5">
    <location>
        <position position="62"/>
    </location>
</feature>
<feature type="region of interest" description="Disordered" evidence="6">
    <location>
        <begin position="322"/>
        <end position="355"/>
    </location>
</feature>
<evidence type="ECO:0000313" key="10">
    <source>
        <dbReference type="EMBL" id="TJZ53050.1"/>
    </source>
</evidence>
<keyword evidence="3 5" id="KW-0378">Hydrolase</keyword>
<keyword evidence="7" id="KW-1133">Transmembrane helix</keyword>
<keyword evidence="2 5" id="KW-0645">Protease</keyword>
<dbReference type="PRINTS" id="PR00723">
    <property type="entry name" value="SUBTILISIN"/>
</dbReference>
<feature type="signal peptide" evidence="8">
    <location>
        <begin position="1"/>
        <end position="29"/>
    </location>
</feature>
<feature type="compositionally biased region" description="Basic and acidic residues" evidence="6">
    <location>
        <begin position="90"/>
        <end position="102"/>
    </location>
</feature>
<organism evidence="10 11">
    <name type="scientific">Streptomyces piniterrae</name>
    <dbReference type="NCBI Taxonomy" id="2571125"/>
    <lineage>
        <taxon>Bacteria</taxon>
        <taxon>Bacillati</taxon>
        <taxon>Actinomycetota</taxon>
        <taxon>Actinomycetes</taxon>
        <taxon>Kitasatosporales</taxon>
        <taxon>Streptomycetaceae</taxon>
        <taxon>Streptomyces</taxon>
    </lineage>
</organism>
<sequence length="397" mass="40847">MRVTRTLRATVGAALTGALLLTASGTASADQTRKDLWPLEAFGAQDLWKEATGKGVTVAVLDSGFRTTHQDLKGQFLPGPDFGPAQQAEAAKHPKRPDENVRDHGSAMAGIIAGHGHGPGGSEGVKGLAPDAKILPVPTYNNNGLATRWAVDHGADVINMSYGGSVRDADMCESIHYALEKGVVVVTAAGNDGWSKKSYPVGCPGAIGVGSVDQYGESSDDNNYNSDMDLLAPGVRIPTVRGASDSAYETANGSSSASAYVSATAALLKEKFPDLTPGQIANRLVKTAGLAKAEKAKGLKLPDAHYGYGFIQPGPALRKDIPAGPADGPLAMPKGKAPQTGVVPGADKGQDPNPPMGAKDKLMLYGGIGLGALLAVGIVIGIVVAARRGKNRNQSWG</sequence>
<protein>
    <submittedName>
        <fullName evidence="10">Peptidase M8</fullName>
    </submittedName>
</protein>
<feature type="chain" id="PRO_5020451186" evidence="8">
    <location>
        <begin position="30"/>
        <end position="397"/>
    </location>
</feature>
<evidence type="ECO:0000259" key="9">
    <source>
        <dbReference type="Pfam" id="PF00082"/>
    </source>
</evidence>
<comment type="caution">
    <text evidence="10">The sequence shown here is derived from an EMBL/GenBank/DDBJ whole genome shotgun (WGS) entry which is preliminary data.</text>
</comment>
<reference evidence="10 11" key="1">
    <citation type="submission" date="2019-04" db="EMBL/GenBank/DDBJ databases">
        <title>Streptomyces piniterrae sp. nov., a heliquinomycin-producing actinomycete isolated from rhizosphere soil of Pinus yunnanensis.</title>
        <authorList>
            <person name="Zhuang X."/>
            <person name="Zhao J."/>
        </authorList>
    </citation>
    <scope>NUCLEOTIDE SEQUENCE [LARGE SCALE GENOMIC DNA]</scope>
    <source>
        <strain evidence="11">jys28</strain>
    </source>
</reference>